<protein>
    <recommendedName>
        <fullName evidence="5">RRM domain-containing protein</fullName>
    </recommendedName>
</protein>
<organism evidence="6 7">
    <name type="scientific">Strongylocentrotus purpuratus</name>
    <name type="common">Purple sea urchin</name>
    <dbReference type="NCBI Taxonomy" id="7668"/>
    <lineage>
        <taxon>Eukaryota</taxon>
        <taxon>Metazoa</taxon>
        <taxon>Echinodermata</taxon>
        <taxon>Eleutherozoa</taxon>
        <taxon>Echinozoa</taxon>
        <taxon>Echinoidea</taxon>
        <taxon>Euechinoidea</taxon>
        <taxon>Echinacea</taxon>
        <taxon>Camarodonta</taxon>
        <taxon>Echinidea</taxon>
        <taxon>Strongylocentrotidae</taxon>
        <taxon>Strongylocentrotus</taxon>
    </lineage>
</organism>
<proteinExistence type="predicted"/>
<dbReference type="OrthoDB" id="271725at2759"/>
<dbReference type="RefSeq" id="XP_011678557.1">
    <property type="nucleotide sequence ID" value="XM_011680255.2"/>
</dbReference>
<feature type="domain" description="RRM" evidence="5">
    <location>
        <begin position="156"/>
        <end position="237"/>
    </location>
</feature>
<dbReference type="EnsemblMetazoa" id="XM_011680255">
    <property type="protein sequence ID" value="XP_011678557"/>
    <property type="gene ID" value="LOC586576"/>
</dbReference>
<evidence type="ECO:0000256" key="3">
    <source>
        <dbReference type="PROSITE-ProRule" id="PRU00176"/>
    </source>
</evidence>
<dbReference type="PROSITE" id="PS50102">
    <property type="entry name" value="RRM"/>
    <property type="match status" value="2"/>
</dbReference>
<dbReference type="GO" id="GO:1990904">
    <property type="term" value="C:ribonucleoprotein complex"/>
    <property type="evidence" value="ECO:0007669"/>
    <property type="project" value="InterPro"/>
</dbReference>
<dbReference type="PRINTS" id="PR00961">
    <property type="entry name" value="HUDSXLRNA"/>
</dbReference>
<evidence type="ECO:0000256" key="2">
    <source>
        <dbReference type="ARBA" id="ARBA00022884"/>
    </source>
</evidence>
<dbReference type="FunCoup" id="A0A7M7HPC9">
    <property type="interactions" value="765"/>
</dbReference>
<dbReference type="GeneID" id="586576"/>
<keyword evidence="1" id="KW-0677">Repeat</keyword>
<name>A0A7M7HPC9_STRPU</name>
<dbReference type="PANTHER" id="PTHR24012">
    <property type="entry name" value="RNA BINDING PROTEIN"/>
    <property type="match status" value="1"/>
</dbReference>
<dbReference type="SUPFAM" id="SSF54928">
    <property type="entry name" value="RNA-binding domain, RBD"/>
    <property type="match status" value="2"/>
</dbReference>
<dbReference type="Pfam" id="PF00076">
    <property type="entry name" value="RRM_1"/>
    <property type="match status" value="2"/>
</dbReference>
<dbReference type="Gene3D" id="3.30.70.330">
    <property type="match status" value="2"/>
</dbReference>
<evidence type="ECO:0000256" key="4">
    <source>
        <dbReference type="SAM" id="MobiDB-lite"/>
    </source>
</evidence>
<dbReference type="FunFam" id="3.30.70.330:FF:000482">
    <property type="entry name" value="SUPpressor"/>
    <property type="match status" value="1"/>
</dbReference>
<dbReference type="CDD" id="cd12243">
    <property type="entry name" value="RRM1_MSSP"/>
    <property type="match status" value="1"/>
</dbReference>
<feature type="region of interest" description="Disordered" evidence="4">
    <location>
        <begin position="32"/>
        <end position="70"/>
    </location>
</feature>
<dbReference type="InterPro" id="IPR000504">
    <property type="entry name" value="RRM_dom"/>
</dbReference>
<dbReference type="InterPro" id="IPR035979">
    <property type="entry name" value="RBD_domain_sf"/>
</dbReference>
<evidence type="ECO:0000256" key="1">
    <source>
        <dbReference type="ARBA" id="ARBA00022737"/>
    </source>
</evidence>
<keyword evidence="7" id="KW-1185">Reference proteome</keyword>
<dbReference type="GO" id="GO:0003729">
    <property type="term" value="F:mRNA binding"/>
    <property type="evidence" value="ECO:0000318"/>
    <property type="project" value="GO_Central"/>
</dbReference>
<feature type="compositionally biased region" description="Low complexity" evidence="4">
    <location>
        <begin position="45"/>
        <end position="67"/>
    </location>
</feature>
<dbReference type="SMART" id="SM00360">
    <property type="entry name" value="RRM"/>
    <property type="match status" value="2"/>
</dbReference>
<dbReference type="KEGG" id="spu:586576"/>
<sequence>MKTLAQSPYIIPSQQQPTAVWVYSTYPTMRGMPGPHSSGSGGSAGSSTPSSQLPSPHSPSSQSSNSGNEQLSKTNLYIRGLPANTTDLDLVNLCKQYGNIVSTKAILDKETKQCKGYGFVDFDNALSAQKATKDLQEKNILAQMAKELQQQEQDPTNLYISNLPHNIDEKALESMLSPIGHVISTRILRDTTTHDSRGVGFARMESKEKCEEVIRRFNGVTLDPSQQEPLLCKFADGGVKKRNQINKQGRGPQSATNWMGRPTEAGALTYESLYARNGVPMMPHQLSAAAYNLGGGVTYASLPAASTPQWIQQTSPYIVQPQITSAQQQSVYGEPSMAGMASGHPMVPTGLSTQLGQLQLASSQYIQQTNPYAHLGHAYQTQLLHPVTVDDQVEEQQTMSAAQQYYASAGAK</sequence>
<dbReference type="InterPro" id="IPR002343">
    <property type="entry name" value="Hud_Sxl_RNA"/>
</dbReference>
<dbReference type="Proteomes" id="UP000007110">
    <property type="component" value="Unassembled WGS sequence"/>
</dbReference>
<feature type="domain" description="RRM" evidence="5">
    <location>
        <begin position="74"/>
        <end position="155"/>
    </location>
</feature>
<reference evidence="6" key="2">
    <citation type="submission" date="2021-01" db="UniProtKB">
        <authorList>
            <consortium name="EnsemblMetazoa"/>
        </authorList>
    </citation>
    <scope>IDENTIFICATION</scope>
</reference>
<dbReference type="CDD" id="cd12244">
    <property type="entry name" value="RRM2_MSSP"/>
    <property type="match status" value="1"/>
</dbReference>
<dbReference type="InParanoid" id="A0A7M7HPC9"/>
<keyword evidence="2 3" id="KW-0694">RNA-binding</keyword>
<dbReference type="InterPro" id="IPR012677">
    <property type="entry name" value="Nucleotide-bd_a/b_plait_sf"/>
</dbReference>
<evidence type="ECO:0000259" key="5">
    <source>
        <dbReference type="PROSITE" id="PS50102"/>
    </source>
</evidence>
<dbReference type="FunFam" id="3.30.70.330:FF:000012">
    <property type="entry name" value="RNA-binding motif, single-stranded-interacting protein 3 isoform 1"/>
    <property type="match status" value="1"/>
</dbReference>
<dbReference type="AlphaFoldDB" id="A0A7M7HPC9"/>
<dbReference type="GO" id="GO:0005634">
    <property type="term" value="C:nucleus"/>
    <property type="evidence" value="ECO:0000318"/>
    <property type="project" value="GO_Central"/>
</dbReference>
<evidence type="ECO:0000313" key="6">
    <source>
        <dbReference type="EnsemblMetazoa" id="XP_011678557"/>
    </source>
</evidence>
<reference evidence="7" key="1">
    <citation type="submission" date="2015-02" db="EMBL/GenBank/DDBJ databases">
        <title>Genome sequencing for Strongylocentrotus purpuratus.</title>
        <authorList>
            <person name="Murali S."/>
            <person name="Liu Y."/>
            <person name="Vee V."/>
            <person name="English A."/>
            <person name="Wang M."/>
            <person name="Skinner E."/>
            <person name="Han Y."/>
            <person name="Muzny D.M."/>
            <person name="Worley K.C."/>
            <person name="Gibbs R.A."/>
        </authorList>
    </citation>
    <scope>NUCLEOTIDE SEQUENCE</scope>
</reference>
<accession>A0A7M7HPC9</accession>
<evidence type="ECO:0000313" key="7">
    <source>
        <dbReference type="Proteomes" id="UP000007110"/>
    </source>
</evidence>